<dbReference type="InterPro" id="IPR003593">
    <property type="entry name" value="AAA+_ATPase"/>
</dbReference>
<dbReference type="PANTHER" id="PTHR24220">
    <property type="entry name" value="IMPORT ATP-BINDING PROTEIN"/>
    <property type="match status" value="1"/>
</dbReference>
<comment type="caution">
    <text evidence="6">The sequence shown here is derived from an EMBL/GenBank/DDBJ whole genome shotgun (WGS) entry which is preliminary data.</text>
</comment>
<feature type="domain" description="ABC transporter" evidence="5">
    <location>
        <begin position="11"/>
        <end position="227"/>
    </location>
</feature>
<reference evidence="6 7" key="1">
    <citation type="submission" date="2021-01" db="EMBL/GenBank/DDBJ databases">
        <title>Sequencing the genomes of 1000 actinobacteria strains.</title>
        <authorList>
            <person name="Klenk H.-P."/>
        </authorList>
    </citation>
    <scope>NUCLEOTIDE SEQUENCE [LARGE SCALE GENOMIC DNA]</scope>
    <source>
        <strain evidence="6 7">DSM 13657</strain>
    </source>
</reference>
<dbReference type="PANTHER" id="PTHR24220:SF689">
    <property type="entry name" value="LIPOPROTEIN-RELEASING SYSTEM ATP-BINDING PROTEIN LOLD"/>
    <property type="match status" value="1"/>
</dbReference>
<keyword evidence="4" id="KW-0067">ATP-binding</keyword>
<comment type="similarity">
    <text evidence="1">Belongs to the ABC transporter superfamily.</text>
</comment>
<dbReference type="InterPro" id="IPR003439">
    <property type="entry name" value="ABC_transporter-like_ATP-bd"/>
</dbReference>
<sequence>MTTTSASSVLTHISHTYRTEAGDVPVLSDINISLFPGQFATVVGPSGSGKTTLLSIMGMLLAPSTGSVMIDGVEVTELTTNERAQFRADHVSFVFQAFHLIEHLTVAENIALTQTYSSSTRSRVDELIEAVSLTHRANAWPQQLSGGEKQRCAIARALNSEANLLLCDEPTGNLDRENSERVVTTLKDVSHVQGRAVVVITHDHNVAEQSDVIYTIDRGRLRAEAELR</sequence>
<dbReference type="InterPro" id="IPR017911">
    <property type="entry name" value="MacB-like_ATP-bd"/>
</dbReference>
<dbReference type="RefSeq" id="WP_204515613.1">
    <property type="nucleotide sequence ID" value="NZ_JAFBCP010000001.1"/>
</dbReference>
<name>A0ABS2SMH7_9MICO</name>
<dbReference type="SMART" id="SM00382">
    <property type="entry name" value="AAA"/>
    <property type="match status" value="1"/>
</dbReference>
<accession>A0ABS2SMH7</accession>
<dbReference type="InterPro" id="IPR027417">
    <property type="entry name" value="P-loop_NTPase"/>
</dbReference>
<dbReference type="EMBL" id="JAFBCP010000001">
    <property type="protein sequence ID" value="MBM7816955.1"/>
    <property type="molecule type" value="Genomic_DNA"/>
</dbReference>
<keyword evidence="2" id="KW-0813">Transport</keyword>
<protein>
    <submittedName>
        <fullName evidence="6">ABC-type lipoprotein export system ATPase subunit</fullName>
    </submittedName>
</protein>
<dbReference type="SUPFAM" id="SSF52540">
    <property type="entry name" value="P-loop containing nucleoside triphosphate hydrolases"/>
    <property type="match status" value="1"/>
</dbReference>
<evidence type="ECO:0000256" key="3">
    <source>
        <dbReference type="ARBA" id="ARBA00022741"/>
    </source>
</evidence>
<dbReference type="Proteomes" id="UP000809290">
    <property type="component" value="Unassembled WGS sequence"/>
</dbReference>
<evidence type="ECO:0000259" key="5">
    <source>
        <dbReference type="PROSITE" id="PS50893"/>
    </source>
</evidence>
<evidence type="ECO:0000313" key="6">
    <source>
        <dbReference type="EMBL" id="MBM7816955.1"/>
    </source>
</evidence>
<keyword evidence="3" id="KW-0547">Nucleotide-binding</keyword>
<dbReference type="Gene3D" id="3.40.50.300">
    <property type="entry name" value="P-loop containing nucleotide triphosphate hydrolases"/>
    <property type="match status" value="1"/>
</dbReference>
<evidence type="ECO:0000256" key="2">
    <source>
        <dbReference type="ARBA" id="ARBA00022448"/>
    </source>
</evidence>
<dbReference type="PROSITE" id="PS50893">
    <property type="entry name" value="ABC_TRANSPORTER_2"/>
    <property type="match status" value="1"/>
</dbReference>
<organism evidence="6 7">
    <name type="scientific">Brevibacterium paucivorans</name>
    <dbReference type="NCBI Taxonomy" id="170994"/>
    <lineage>
        <taxon>Bacteria</taxon>
        <taxon>Bacillati</taxon>
        <taxon>Actinomycetota</taxon>
        <taxon>Actinomycetes</taxon>
        <taxon>Micrococcales</taxon>
        <taxon>Brevibacteriaceae</taxon>
        <taxon>Brevibacterium</taxon>
    </lineage>
</organism>
<dbReference type="CDD" id="cd03255">
    <property type="entry name" value="ABC_MJ0796_LolCDE_FtsE"/>
    <property type="match status" value="1"/>
</dbReference>
<gene>
    <name evidence="6" type="ORF">JOE56_001649</name>
</gene>
<evidence type="ECO:0000256" key="4">
    <source>
        <dbReference type="ARBA" id="ARBA00022840"/>
    </source>
</evidence>
<keyword evidence="6" id="KW-0449">Lipoprotein</keyword>
<evidence type="ECO:0000256" key="1">
    <source>
        <dbReference type="ARBA" id="ARBA00005417"/>
    </source>
</evidence>
<dbReference type="InterPro" id="IPR015854">
    <property type="entry name" value="ABC_transpr_LolD-like"/>
</dbReference>
<dbReference type="Pfam" id="PF00005">
    <property type="entry name" value="ABC_tran"/>
    <property type="match status" value="1"/>
</dbReference>
<evidence type="ECO:0000313" key="7">
    <source>
        <dbReference type="Proteomes" id="UP000809290"/>
    </source>
</evidence>
<proteinExistence type="inferred from homology"/>
<keyword evidence="7" id="KW-1185">Reference proteome</keyword>